<dbReference type="Gene3D" id="1.10.10.10">
    <property type="entry name" value="Winged helix-like DNA-binding domain superfamily/Winged helix DNA-binding domain"/>
    <property type="match status" value="2"/>
</dbReference>
<protein>
    <submittedName>
        <fullName evidence="2">LuxR C-terminal-related transcriptional regulator</fullName>
    </submittedName>
</protein>
<dbReference type="SUPFAM" id="SSF46785">
    <property type="entry name" value="Winged helix' DNA-binding domain"/>
    <property type="match status" value="1"/>
</dbReference>
<proteinExistence type="predicted"/>
<dbReference type="InterPro" id="IPR036388">
    <property type="entry name" value="WH-like_DNA-bd_sf"/>
</dbReference>
<evidence type="ECO:0000259" key="1">
    <source>
        <dbReference type="PROSITE" id="PS50043"/>
    </source>
</evidence>
<dbReference type="InterPro" id="IPR051797">
    <property type="entry name" value="TrmB-like"/>
</dbReference>
<dbReference type="EMBL" id="CP163435">
    <property type="protein sequence ID" value="XDQ28945.1"/>
    <property type="molecule type" value="Genomic_DNA"/>
</dbReference>
<dbReference type="AlphaFoldDB" id="A0AB39PDU8"/>
<dbReference type="InterPro" id="IPR000792">
    <property type="entry name" value="Tscrpt_reg_LuxR_C"/>
</dbReference>
<gene>
    <name evidence="2" type="ORF">AB5J56_31560</name>
</gene>
<dbReference type="PRINTS" id="PR00038">
    <property type="entry name" value="HTHLUXR"/>
</dbReference>
<dbReference type="CDD" id="cd06170">
    <property type="entry name" value="LuxR_C_like"/>
    <property type="match status" value="1"/>
</dbReference>
<dbReference type="PROSITE" id="PS50043">
    <property type="entry name" value="HTH_LUXR_2"/>
    <property type="match status" value="1"/>
</dbReference>
<dbReference type="InterPro" id="IPR036390">
    <property type="entry name" value="WH_DNA-bd_sf"/>
</dbReference>
<dbReference type="PANTHER" id="PTHR34293">
    <property type="entry name" value="HTH-TYPE TRANSCRIPTIONAL REGULATOR TRMBL2"/>
    <property type="match status" value="1"/>
</dbReference>
<dbReference type="GO" id="GO:0003677">
    <property type="term" value="F:DNA binding"/>
    <property type="evidence" value="ECO:0007669"/>
    <property type="project" value="InterPro"/>
</dbReference>
<dbReference type="PANTHER" id="PTHR34293:SF1">
    <property type="entry name" value="HTH-TYPE TRANSCRIPTIONAL REGULATOR TRMBL2"/>
    <property type="match status" value="1"/>
</dbReference>
<dbReference type="GO" id="GO:0006355">
    <property type="term" value="P:regulation of DNA-templated transcription"/>
    <property type="evidence" value="ECO:0007669"/>
    <property type="project" value="InterPro"/>
</dbReference>
<reference evidence="2" key="1">
    <citation type="submission" date="2024-07" db="EMBL/GenBank/DDBJ databases">
        <authorList>
            <person name="Yu S.T."/>
        </authorList>
    </citation>
    <scope>NUCLEOTIDE SEQUENCE</scope>
    <source>
        <strain evidence="2">R21</strain>
    </source>
</reference>
<feature type="domain" description="HTH luxR-type" evidence="1">
    <location>
        <begin position="264"/>
        <end position="329"/>
    </location>
</feature>
<organism evidence="2">
    <name type="scientific">Streptomyces sp. R21</name>
    <dbReference type="NCBI Taxonomy" id="3238627"/>
    <lineage>
        <taxon>Bacteria</taxon>
        <taxon>Bacillati</taxon>
        <taxon>Actinomycetota</taxon>
        <taxon>Actinomycetes</taxon>
        <taxon>Kitasatosporales</taxon>
        <taxon>Streptomycetaceae</taxon>
        <taxon>Streptomyces</taxon>
    </lineage>
</organism>
<sequence length="331" mass="36353">MGSILDGLGLDESAEAVYRAILVRKRWSVAEMADHLSRPVDQVRRIIEQLAELELVQLPDEPEETVLAEDPQVGLQTLLLRNAAELRYQHEQFEMNRAAVSGLLDEFADLYPAVDQKHIENLVGVDAIRERLVELSRSATRECLAFNPGGAQSESSLAASMPLDKEVISRGVSMRTVYLDSARTHAPTARYAHWLTELGGQVRTVPTLPLRMILIDGDTALLPVDPDNTRRGAIQLTTPGVTAALAALFEMVWAHAVPMGSEVEKPDGNELSRQEAEVLNLLAEGHTDAVVANRLGVSQRTVGRIASDLMSRLDARSRFQAGLRSAQQGWI</sequence>
<dbReference type="SUPFAM" id="SSF46894">
    <property type="entry name" value="C-terminal effector domain of the bipartite response regulators"/>
    <property type="match status" value="1"/>
</dbReference>
<dbReference type="Pfam" id="PF00196">
    <property type="entry name" value="GerE"/>
    <property type="match status" value="1"/>
</dbReference>
<dbReference type="SMART" id="SM00421">
    <property type="entry name" value="HTH_LUXR"/>
    <property type="match status" value="1"/>
</dbReference>
<accession>A0AB39PDU8</accession>
<dbReference type="RefSeq" id="WP_369237468.1">
    <property type="nucleotide sequence ID" value="NZ_CP163435.1"/>
</dbReference>
<dbReference type="InterPro" id="IPR016032">
    <property type="entry name" value="Sig_transdc_resp-reg_C-effctor"/>
</dbReference>
<name>A0AB39PDU8_9ACTN</name>
<evidence type="ECO:0000313" key="2">
    <source>
        <dbReference type="EMBL" id="XDQ28945.1"/>
    </source>
</evidence>